<protein>
    <submittedName>
        <fullName evidence="3">Phosphodiester glycosidase family protein</fullName>
    </submittedName>
</protein>
<evidence type="ECO:0000256" key="1">
    <source>
        <dbReference type="SAM" id="SignalP"/>
    </source>
</evidence>
<keyword evidence="3" id="KW-0326">Glycosidase</keyword>
<name>A0ABV1AIW0_9FIRM</name>
<accession>A0ABV1AIW0</accession>
<dbReference type="GO" id="GO:0016798">
    <property type="term" value="F:hydrolase activity, acting on glycosyl bonds"/>
    <property type="evidence" value="ECO:0007669"/>
    <property type="project" value="UniProtKB-KW"/>
</dbReference>
<feature type="signal peptide" evidence="1">
    <location>
        <begin position="1"/>
        <end position="21"/>
    </location>
</feature>
<keyword evidence="3" id="KW-0378">Hydrolase</keyword>
<proteinExistence type="predicted"/>
<dbReference type="InterPro" id="IPR018711">
    <property type="entry name" value="NAGPA"/>
</dbReference>
<dbReference type="EMBL" id="JBBMEI010000017">
    <property type="protein sequence ID" value="MEQ2358099.1"/>
    <property type="molecule type" value="Genomic_DNA"/>
</dbReference>
<evidence type="ECO:0000259" key="2">
    <source>
        <dbReference type="Pfam" id="PF09992"/>
    </source>
</evidence>
<evidence type="ECO:0000313" key="4">
    <source>
        <dbReference type="Proteomes" id="UP001446032"/>
    </source>
</evidence>
<feature type="chain" id="PRO_5046592673" evidence="1">
    <location>
        <begin position="22"/>
        <end position="306"/>
    </location>
</feature>
<sequence length="306" mass="32886">MKNKILASLVLAGIFMSSSLCDPGSEILAAEQQESTNFTNDDLNYETETLKVNVEQKDTGYTKYWVAHVQTFSTEQLKSALCGGTYGNPRKTTSEELASHDGIIGINGSAFSYGSGEPAPGKTMIKGGRIYNDVYSNGNIFCVTEDGGMFTAAAGMTTKDLLNRGVQDTYCFGPTLVENGEASEISGQFHQTSRYQRAAVGMVSPGDYYLVVVDGKGYGGSQGMTYQELQQVFLDLGCDYAYNLDGGGSATLVFKGRVLNMLTDNGKERACGDILYFVDAGNGSEGKDIVVHEDEGMIRSAGDSIW</sequence>
<evidence type="ECO:0000313" key="3">
    <source>
        <dbReference type="EMBL" id="MEQ2358099.1"/>
    </source>
</evidence>
<dbReference type="Pfam" id="PF09992">
    <property type="entry name" value="NAGPA"/>
    <property type="match status" value="1"/>
</dbReference>
<reference evidence="3 4" key="1">
    <citation type="submission" date="2024-03" db="EMBL/GenBank/DDBJ databases">
        <title>Human intestinal bacterial collection.</title>
        <authorList>
            <person name="Pauvert C."/>
            <person name="Hitch T.C.A."/>
            <person name="Clavel T."/>
        </authorList>
    </citation>
    <scope>NUCLEOTIDE SEQUENCE [LARGE SCALE GENOMIC DNA]</scope>
    <source>
        <strain evidence="3 4">CLA-AA-H95</strain>
    </source>
</reference>
<gene>
    <name evidence="3" type="ORF">WMO75_07100</name>
</gene>
<dbReference type="RefSeq" id="WP_227221728.1">
    <property type="nucleotide sequence ID" value="NZ_JBBMEI010000017.1"/>
</dbReference>
<feature type="domain" description="Phosphodiester glycosidase" evidence="2">
    <location>
        <begin position="103"/>
        <end position="277"/>
    </location>
</feature>
<dbReference type="Proteomes" id="UP001446032">
    <property type="component" value="Unassembled WGS sequence"/>
</dbReference>
<keyword evidence="1" id="KW-0732">Signal</keyword>
<comment type="caution">
    <text evidence="3">The sequence shown here is derived from an EMBL/GenBank/DDBJ whole genome shotgun (WGS) entry which is preliminary data.</text>
</comment>
<dbReference type="PANTHER" id="PTHR40446">
    <property type="entry name" value="N-ACETYLGLUCOSAMINE-1-PHOSPHODIESTER ALPHA-N-ACETYLGLUCOSAMINIDASE"/>
    <property type="match status" value="1"/>
</dbReference>
<keyword evidence="4" id="KW-1185">Reference proteome</keyword>
<dbReference type="PANTHER" id="PTHR40446:SF2">
    <property type="entry name" value="N-ACETYLGLUCOSAMINE-1-PHOSPHODIESTER ALPHA-N-ACETYLGLUCOSAMINIDASE"/>
    <property type="match status" value="1"/>
</dbReference>
<organism evidence="3 4">
    <name type="scientific">Blautia intestinihominis</name>
    <dbReference type="NCBI Taxonomy" id="3133152"/>
    <lineage>
        <taxon>Bacteria</taxon>
        <taxon>Bacillati</taxon>
        <taxon>Bacillota</taxon>
        <taxon>Clostridia</taxon>
        <taxon>Lachnospirales</taxon>
        <taxon>Lachnospiraceae</taxon>
        <taxon>Blautia</taxon>
    </lineage>
</organism>